<name>A0A199UT79_ANACO</name>
<keyword evidence="4" id="KW-0732">Signal</keyword>
<keyword evidence="8" id="KW-0808">Transferase</keyword>
<dbReference type="STRING" id="4615.A0A199UT79"/>
<keyword evidence="6" id="KW-0472">Membrane</keyword>
<comment type="subcellular location">
    <subcellularLocation>
        <location evidence="1">Membrane</location>
        <topology evidence="1">Single-pass type I membrane protein</topology>
    </subcellularLocation>
</comment>
<dbReference type="InterPro" id="IPR011009">
    <property type="entry name" value="Kinase-like_dom_sf"/>
</dbReference>
<dbReference type="GO" id="GO:0030246">
    <property type="term" value="F:carbohydrate binding"/>
    <property type="evidence" value="ECO:0007669"/>
    <property type="project" value="UniProtKB-KW"/>
</dbReference>
<sequence>MLLFEILGRRKNLDPKQSESKEWFPRWVWEKIEKGDMESILSLSGISEEDRERGERMCKVALWCVQYEAEARPSMSSVVRMLEGRLMIAPPLNPFLYLTQSEVLVNSDQWTGTATNDLTWTGTATNDLTSKGTSKDQRGTVGRCCGANLQGIGLRSAVLTKRALVSDWAIDDKPMYCFRPIVASQSGEIIDKSHQTFGAEIIDITENRTVDDEKMIGLHDRCVIFLYASTKHREFTMNLPLGPPVTSRDGAFQPASDNELVDCDAIASNVD</sequence>
<evidence type="ECO:0000256" key="3">
    <source>
        <dbReference type="ARBA" id="ARBA00022692"/>
    </source>
</evidence>
<keyword evidence="2" id="KW-0723">Serine/threonine-protein kinase</keyword>
<evidence type="ECO:0000256" key="7">
    <source>
        <dbReference type="ARBA" id="ARBA00023180"/>
    </source>
</evidence>
<gene>
    <name evidence="8" type="ORF">ACMD2_23513</name>
</gene>
<protein>
    <submittedName>
        <fullName evidence="8">G-type lectin S-receptor-like serine/threonine-protein kinase SD2-5</fullName>
    </submittedName>
</protein>
<proteinExistence type="predicted"/>
<dbReference type="PANTHER" id="PTHR27009">
    <property type="entry name" value="RUST RESISTANCE KINASE LR10-RELATED"/>
    <property type="match status" value="1"/>
</dbReference>
<accession>A0A199UT79</accession>
<evidence type="ECO:0000256" key="2">
    <source>
        <dbReference type="ARBA" id="ARBA00022527"/>
    </source>
</evidence>
<dbReference type="InterPro" id="IPR045874">
    <property type="entry name" value="LRK10/LRL21-25-like"/>
</dbReference>
<evidence type="ECO:0000256" key="5">
    <source>
        <dbReference type="ARBA" id="ARBA00022989"/>
    </source>
</evidence>
<keyword evidence="7" id="KW-0325">Glycoprotein</keyword>
<dbReference type="Gene3D" id="1.10.510.10">
    <property type="entry name" value="Transferase(Phosphotransferase) domain 1"/>
    <property type="match status" value="1"/>
</dbReference>
<organism evidence="8 9">
    <name type="scientific">Ananas comosus</name>
    <name type="common">Pineapple</name>
    <name type="synonym">Ananas ananas</name>
    <dbReference type="NCBI Taxonomy" id="4615"/>
    <lineage>
        <taxon>Eukaryota</taxon>
        <taxon>Viridiplantae</taxon>
        <taxon>Streptophyta</taxon>
        <taxon>Embryophyta</taxon>
        <taxon>Tracheophyta</taxon>
        <taxon>Spermatophyta</taxon>
        <taxon>Magnoliopsida</taxon>
        <taxon>Liliopsida</taxon>
        <taxon>Poales</taxon>
        <taxon>Bromeliaceae</taxon>
        <taxon>Bromelioideae</taxon>
        <taxon>Ananas</taxon>
    </lineage>
</organism>
<dbReference type="GO" id="GO:0016020">
    <property type="term" value="C:membrane"/>
    <property type="evidence" value="ECO:0007669"/>
    <property type="project" value="UniProtKB-SubCell"/>
</dbReference>
<evidence type="ECO:0000256" key="4">
    <source>
        <dbReference type="ARBA" id="ARBA00022729"/>
    </source>
</evidence>
<dbReference type="EMBL" id="LSRQ01005165">
    <property type="protein sequence ID" value="OAY67998.1"/>
    <property type="molecule type" value="Genomic_DNA"/>
</dbReference>
<dbReference type="GO" id="GO:0004674">
    <property type="term" value="F:protein serine/threonine kinase activity"/>
    <property type="evidence" value="ECO:0007669"/>
    <property type="project" value="UniProtKB-KW"/>
</dbReference>
<comment type="caution">
    <text evidence="8">The sequence shown here is derived from an EMBL/GenBank/DDBJ whole genome shotgun (WGS) entry which is preliminary data.</text>
</comment>
<dbReference type="SUPFAM" id="SSF56112">
    <property type="entry name" value="Protein kinase-like (PK-like)"/>
    <property type="match status" value="1"/>
</dbReference>
<keyword evidence="5" id="KW-1133">Transmembrane helix</keyword>
<keyword evidence="3" id="KW-0812">Transmembrane</keyword>
<keyword evidence="8" id="KW-0675">Receptor</keyword>
<evidence type="ECO:0000256" key="6">
    <source>
        <dbReference type="ARBA" id="ARBA00023136"/>
    </source>
</evidence>
<evidence type="ECO:0000313" key="8">
    <source>
        <dbReference type="EMBL" id="OAY67998.1"/>
    </source>
</evidence>
<dbReference type="Proteomes" id="UP000092600">
    <property type="component" value="Unassembled WGS sequence"/>
</dbReference>
<evidence type="ECO:0000256" key="1">
    <source>
        <dbReference type="ARBA" id="ARBA00004479"/>
    </source>
</evidence>
<dbReference type="AlphaFoldDB" id="A0A199UT79"/>
<keyword evidence="8" id="KW-0418">Kinase</keyword>
<keyword evidence="8" id="KW-0430">Lectin</keyword>
<reference evidence="8 9" key="1">
    <citation type="journal article" date="2016" name="DNA Res.">
        <title>The draft genome of MD-2 pineapple using hybrid error correction of long reads.</title>
        <authorList>
            <person name="Redwan R.M."/>
            <person name="Saidin A."/>
            <person name="Kumar S.V."/>
        </authorList>
    </citation>
    <scope>NUCLEOTIDE SEQUENCE [LARGE SCALE GENOMIC DNA]</scope>
    <source>
        <strain evidence="9">cv. MD2</strain>
        <tissue evidence="8">Leaf</tissue>
    </source>
</reference>
<evidence type="ECO:0000313" key="9">
    <source>
        <dbReference type="Proteomes" id="UP000092600"/>
    </source>
</evidence>